<keyword evidence="4" id="KW-1185">Reference proteome</keyword>
<evidence type="ECO:0000313" key="3">
    <source>
        <dbReference type="EMBL" id="MBD8079423.1"/>
    </source>
</evidence>
<dbReference type="SUPFAM" id="SSF55874">
    <property type="entry name" value="ATPase domain of HSP90 chaperone/DNA topoisomerase II/histidine kinase"/>
    <property type="match status" value="1"/>
</dbReference>
<evidence type="ECO:0000259" key="2">
    <source>
        <dbReference type="Pfam" id="PF13581"/>
    </source>
</evidence>
<evidence type="ECO:0000256" key="1">
    <source>
        <dbReference type="ARBA" id="ARBA00022527"/>
    </source>
</evidence>
<gene>
    <name evidence="3" type="ORF">IF651_10200</name>
</gene>
<proteinExistence type="predicted"/>
<comment type="caution">
    <text evidence="3">The sequence shown here is derived from an EMBL/GenBank/DDBJ whole genome shotgun (WGS) entry which is preliminary data.</text>
</comment>
<dbReference type="CDD" id="cd16936">
    <property type="entry name" value="HATPase_RsbW-like"/>
    <property type="match status" value="1"/>
</dbReference>
<dbReference type="AlphaFoldDB" id="A0A927G9G3"/>
<dbReference type="Pfam" id="PF13581">
    <property type="entry name" value="HATPase_c_2"/>
    <property type="match status" value="1"/>
</dbReference>
<dbReference type="PANTHER" id="PTHR35526:SF3">
    <property type="entry name" value="ANTI-SIGMA-F FACTOR RSBW"/>
    <property type="match status" value="1"/>
</dbReference>
<keyword evidence="3" id="KW-0067">ATP-binding</keyword>
<dbReference type="PANTHER" id="PTHR35526">
    <property type="entry name" value="ANTI-SIGMA-F FACTOR RSBW-RELATED"/>
    <property type="match status" value="1"/>
</dbReference>
<name>A0A927G9G3_9MICO</name>
<keyword evidence="1" id="KW-0808">Transferase</keyword>
<dbReference type="Gene3D" id="3.30.565.10">
    <property type="entry name" value="Histidine kinase-like ATPase, C-terminal domain"/>
    <property type="match status" value="1"/>
</dbReference>
<dbReference type="InterPro" id="IPR050267">
    <property type="entry name" value="Anti-sigma-factor_SerPK"/>
</dbReference>
<dbReference type="RefSeq" id="WP_191829006.1">
    <property type="nucleotide sequence ID" value="NZ_JACYHB010000007.1"/>
</dbReference>
<protein>
    <submittedName>
        <fullName evidence="3">ATP-binding protein</fullName>
    </submittedName>
</protein>
<keyword evidence="1" id="KW-0723">Serine/threonine-protein kinase</keyword>
<dbReference type="InterPro" id="IPR036890">
    <property type="entry name" value="HATPase_C_sf"/>
</dbReference>
<keyword evidence="1" id="KW-0418">Kinase</keyword>
<dbReference type="GO" id="GO:0005524">
    <property type="term" value="F:ATP binding"/>
    <property type="evidence" value="ECO:0007669"/>
    <property type="project" value="UniProtKB-KW"/>
</dbReference>
<reference evidence="3" key="1">
    <citation type="journal article" date="2018" name="Curr. Microbiol.">
        <title>Cellulosimicrobium arenosum sp. nov., Isolated from Marine Sediment Sand.</title>
        <authorList>
            <person name="Oh M."/>
            <person name="Kim J.H."/>
            <person name="Yoon J.H."/>
            <person name="Schumann P."/>
            <person name="Kim W."/>
        </authorList>
    </citation>
    <scope>NUCLEOTIDE SEQUENCE</scope>
    <source>
        <strain evidence="3">KCTC 49039</strain>
    </source>
</reference>
<keyword evidence="3" id="KW-0547">Nucleotide-binding</keyword>
<dbReference type="GO" id="GO:0004674">
    <property type="term" value="F:protein serine/threonine kinase activity"/>
    <property type="evidence" value="ECO:0007669"/>
    <property type="project" value="UniProtKB-KW"/>
</dbReference>
<dbReference type="Proteomes" id="UP000610846">
    <property type="component" value="Unassembled WGS sequence"/>
</dbReference>
<sequence>MTVAYAEVPHRFVEIASWDLRAMTQLTQLRADLHRTLTANPMPQDHRLDSVPERLVLVASELATNALRHGNPPIRVRLLSDGREIAVDVIDHSPEQAPVVAGRRAPGAGGFGLVLACRAARDVGWFRSGVGEKHVWARFDVPAYRTGASARSALTLAN</sequence>
<dbReference type="EMBL" id="JACYHB010000007">
    <property type="protein sequence ID" value="MBD8079423.1"/>
    <property type="molecule type" value="Genomic_DNA"/>
</dbReference>
<reference evidence="3" key="2">
    <citation type="submission" date="2020-09" db="EMBL/GenBank/DDBJ databases">
        <authorList>
            <person name="Yu Y."/>
        </authorList>
    </citation>
    <scope>NUCLEOTIDE SEQUENCE</scope>
    <source>
        <strain evidence="3">KCTC 49039</strain>
    </source>
</reference>
<organism evidence="3 4">
    <name type="scientific">Cellulosimicrobium arenosum</name>
    <dbReference type="NCBI Taxonomy" id="2708133"/>
    <lineage>
        <taxon>Bacteria</taxon>
        <taxon>Bacillati</taxon>
        <taxon>Actinomycetota</taxon>
        <taxon>Actinomycetes</taxon>
        <taxon>Micrococcales</taxon>
        <taxon>Promicromonosporaceae</taxon>
        <taxon>Cellulosimicrobium</taxon>
    </lineage>
</organism>
<dbReference type="InterPro" id="IPR003594">
    <property type="entry name" value="HATPase_dom"/>
</dbReference>
<accession>A0A927G9G3</accession>
<evidence type="ECO:0000313" key="4">
    <source>
        <dbReference type="Proteomes" id="UP000610846"/>
    </source>
</evidence>
<feature type="domain" description="Histidine kinase/HSP90-like ATPase" evidence="2">
    <location>
        <begin position="24"/>
        <end position="138"/>
    </location>
</feature>